<comment type="similarity">
    <text evidence="2">Belongs to the synaptophysin/synaptobrevin family.</text>
</comment>
<evidence type="ECO:0000256" key="2">
    <source>
        <dbReference type="ARBA" id="ARBA00006476"/>
    </source>
</evidence>
<proteinExistence type="inferred from homology"/>
<name>A0A5A9PG43_9TELE</name>
<evidence type="ECO:0000256" key="1">
    <source>
        <dbReference type="ARBA" id="ARBA00004141"/>
    </source>
</evidence>
<dbReference type="PRINTS" id="PR00220">
    <property type="entry name" value="SYNAPTOPHYSN"/>
</dbReference>
<dbReference type="AlphaFoldDB" id="A0A5A9PG43"/>
<reference evidence="10" key="1">
    <citation type="journal article" date="2019" name="Mol. Ecol. Resour.">
        <title>Chromosome-level genome assembly of Triplophysa tibetana, a fish adapted to the harsh high-altitude environment of the Tibetan Plateau.</title>
        <authorList>
            <person name="Yang X."/>
            <person name="Liu H."/>
            <person name="Ma Z."/>
            <person name="Zou Y."/>
            <person name="Zou M."/>
            <person name="Mao Y."/>
            <person name="Li X."/>
            <person name="Wang H."/>
            <person name="Chen T."/>
            <person name="Wang W."/>
            <person name="Yang R."/>
        </authorList>
    </citation>
    <scope>NUCLEOTIDE SEQUENCE [LARGE SCALE GENOMIC DNA]</scope>
    <source>
        <strain evidence="10">TTIB1903HZAU</strain>
        <tissue evidence="10">Muscle</tissue>
    </source>
</reference>
<evidence type="ECO:0000256" key="8">
    <source>
        <dbReference type="SAM" id="Phobius"/>
    </source>
</evidence>
<dbReference type="InterPro" id="IPR001285">
    <property type="entry name" value="Synaptophysin/porin"/>
</dbReference>
<feature type="domain" description="MARVEL" evidence="9">
    <location>
        <begin position="11"/>
        <end position="218"/>
    </location>
</feature>
<sequence length="280" mass="31339">MQTGFRLNWSPAKEPLGFVKIVEWLAAVLAFGTCGGYSGRNVLSISCDGNNTETLPVNFSYPFRLSQVLLVENNTSLCNQTVTEAHLIGDSSSSVEFFVAVAVLAFLYSMVALLVYLGYMHVYRDSDFGPMFDFVMTAAFAFLWLVCSSAWARGLQMVKDATGTTGIQSTLHLCLMRLGACEVTEYASMRSLNISVVFGFLNLIVWFVNAWFVYKESRWHSQKVNLHLTDSGYKAVPDMFLYDHLQTHEDYKPTVCDVCRKVSKLQDVLTYYGSCGVGKQ</sequence>
<evidence type="ECO:0000256" key="5">
    <source>
        <dbReference type="ARBA" id="ARBA00023136"/>
    </source>
</evidence>
<gene>
    <name evidence="10" type="ORF">E1301_Tti011469</name>
</gene>
<evidence type="ECO:0000256" key="4">
    <source>
        <dbReference type="ARBA" id="ARBA00022989"/>
    </source>
</evidence>
<keyword evidence="5 7" id="KW-0472">Membrane</keyword>
<dbReference type="InterPro" id="IPR008253">
    <property type="entry name" value="Marvel"/>
</dbReference>
<comment type="subcellular location">
    <subcellularLocation>
        <location evidence="1">Membrane</location>
        <topology evidence="1">Multi-pass membrane protein</topology>
    </subcellularLocation>
</comment>
<keyword evidence="4 8" id="KW-1133">Transmembrane helix</keyword>
<dbReference type="Proteomes" id="UP000324632">
    <property type="component" value="Chromosome 5"/>
</dbReference>
<evidence type="ECO:0000256" key="3">
    <source>
        <dbReference type="ARBA" id="ARBA00022692"/>
    </source>
</evidence>
<evidence type="ECO:0000313" key="10">
    <source>
        <dbReference type="EMBL" id="KAA0720778.1"/>
    </source>
</evidence>
<dbReference type="GO" id="GO:0030672">
    <property type="term" value="C:synaptic vesicle membrane"/>
    <property type="evidence" value="ECO:0007669"/>
    <property type="project" value="TreeGrafter"/>
</dbReference>
<dbReference type="EMBL" id="SOYY01000005">
    <property type="protein sequence ID" value="KAA0720778.1"/>
    <property type="molecule type" value="Genomic_DNA"/>
</dbReference>
<keyword evidence="3 7" id="KW-0812">Transmembrane</keyword>
<feature type="transmembrane region" description="Helical" evidence="8">
    <location>
        <begin position="194"/>
        <end position="214"/>
    </location>
</feature>
<dbReference type="PROSITE" id="PS51225">
    <property type="entry name" value="MARVEL"/>
    <property type="match status" value="1"/>
</dbReference>
<feature type="transmembrane region" description="Helical" evidence="8">
    <location>
        <begin position="97"/>
        <end position="119"/>
    </location>
</feature>
<keyword evidence="6" id="KW-0325">Glycoprotein</keyword>
<comment type="caution">
    <text evidence="10">The sequence shown here is derived from an EMBL/GenBank/DDBJ whole genome shotgun (WGS) entry which is preliminary data.</text>
</comment>
<evidence type="ECO:0000259" key="9">
    <source>
        <dbReference type="PROSITE" id="PS51225"/>
    </source>
</evidence>
<evidence type="ECO:0000256" key="6">
    <source>
        <dbReference type="ARBA" id="ARBA00023180"/>
    </source>
</evidence>
<evidence type="ECO:0000256" key="7">
    <source>
        <dbReference type="PROSITE-ProRule" id="PRU00581"/>
    </source>
</evidence>
<accession>A0A5A9PG43</accession>
<protein>
    <submittedName>
        <fullName evidence="10">Synaptophysin-like protein 1</fullName>
    </submittedName>
</protein>
<feature type="transmembrane region" description="Helical" evidence="8">
    <location>
        <begin position="131"/>
        <end position="152"/>
    </location>
</feature>
<organism evidence="10 11">
    <name type="scientific">Triplophysa tibetana</name>
    <dbReference type="NCBI Taxonomy" id="1572043"/>
    <lineage>
        <taxon>Eukaryota</taxon>
        <taxon>Metazoa</taxon>
        <taxon>Chordata</taxon>
        <taxon>Craniata</taxon>
        <taxon>Vertebrata</taxon>
        <taxon>Euteleostomi</taxon>
        <taxon>Actinopterygii</taxon>
        <taxon>Neopterygii</taxon>
        <taxon>Teleostei</taxon>
        <taxon>Ostariophysi</taxon>
        <taxon>Cypriniformes</taxon>
        <taxon>Nemacheilidae</taxon>
        <taxon>Triplophysa</taxon>
    </lineage>
</organism>
<dbReference type="PANTHER" id="PTHR10306">
    <property type="entry name" value="SYNAPTOPHYSIN"/>
    <property type="match status" value="1"/>
</dbReference>
<evidence type="ECO:0000313" key="11">
    <source>
        <dbReference type="Proteomes" id="UP000324632"/>
    </source>
</evidence>
<keyword evidence="11" id="KW-1185">Reference proteome</keyword>
<dbReference type="Pfam" id="PF01284">
    <property type="entry name" value="MARVEL"/>
    <property type="match status" value="1"/>
</dbReference>
<dbReference type="PANTHER" id="PTHR10306:SF33">
    <property type="entry name" value="SYNAPTOPHYSIN-LIKE 1"/>
    <property type="match status" value="1"/>
</dbReference>